<dbReference type="EC" id="5.4.99.25" evidence="5"/>
<comment type="catalytic activity">
    <reaction evidence="1 5">
        <text>uridine(55) in tRNA = pseudouridine(55) in tRNA</text>
        <dbReference type="Rhea" id="RHEA:42532"/>
        <dbReference type="Rhea" id="RHEA-COMP:10101"/>
        <dbReference type="Rhea" id="RHEA-COMP:10102"/>
        <dbReference type="ChEBI" id="CHEBI:65314"/>
        <dbReference type="ChEBI" id="CHEBI:65315"/>
        <dbReference type="EC" id="5.4.99.25"/>
    </reaction>
</comment>
<feature type="domain" description="Pseudouridine synthase II N-terminal" evidence="6">
    <location>
        <begin position="77"/>
        <end position="205"/>
    </location>
</feature>
<feature type="domain" description="tRNA pseudouridylate synthase B C-terminal" evidence="7">
    <location>
        <begin position="247"/>
        <end position="305"/>
    </location>
</feature>
<dbReference type="GO" id="GO:0003723">
    <property type="term" value="F:RNA binding"/>
    <property type="evidence" value="ECO:0007669"/>
    <property type="project" value="InterPro"/>
</dbReference>
<protein>
    <recommendedName>
        <fullName evidence="5">tRNA pseudouridine synthase B</fullName>
        <ecNumber evidence="5">5.4.99.25</ecNumber>
    </recommendedName>
    <alternativeName>
        <fullName evidence="5">tRNA pseudouridine(55) synthase</fullName>
        <shortName evidence="5">Psi55 synthase</shortName>
    </alternativeName>
    <alternativeName>
        <fullName evidence="5">tRNA pseudouridylate synthase</fullName>
    </alternativeName>
    <alternativeName>
        <fullName evidence="5">tRNA-uridine isomerase</fullName>
    </alternativeName>
</protein>
<evidence type="ECO:0000259" key="6">
    <source>
        <dbReference type="Pfam" id="PF01509"/>
    </source>
</evidence>
<proteinExistence type="inferred from homology"/>
<evidence type="ECO:0000256" key="4">
    <source>
        <dbReference type="ARBA" id="ARBA00023235"/>
    </source>
</evidence>
<accession>A0A7D3XDU2</accession>
<dbReference type="SUPFAM" id="SSF55120">
    <property type="entry name" value="Pseudouridine synthase"/>
    <property type="match status" value="1"/>
</dbReference>
<feature type="active site" description="Nucleophile" evidence="5">
    <location>
        <position position="87"/>
    </location>
</feature>
<dbReference type="PANTHER" id="PTHR13767">
    <property type="entry name" value="TRNA-PSEUDOURIDINE SYNTHASE"/>
    <property type="match status" value="1"/>
</dbReference>
<keyword evidence="4 5" id="KW-0413">Isomerase</keyword>
<dbReference type="GO" id="GO:1990481">
    <property type="term" value="P:mRNA pseudouridine synthesis"/>
    <property type="evidence" value="ECO:0007669"/>
    <property type="project" value="TreeGrafter"/>
</dbReference>
<keyword evidence="3 5" id="KW-0819">tRNA processing</keyword>
<organism evidence="8 9">
    <name type="scientific">Erythrobacter mangrovi</name>
    <dbReference type="NCBI Taxonomy" id="2739433"/>
    <lineage>
        <taxon>Bacteria</taxon>
        <taxon>Pseudomonadati</taxon>
        <taxon>Pseudomonadota</taxon>
        <taxon>Alphaproteobacteria</taxon>
        <taxon>Sphingomonadales</taxon>
        <taxon>Erythrobacteraceae</taxon>
        <taxon>Erythrobacter/Porphyrobacter group</taxon>
        <taxon>Erythrobacter</taxon>
    </lineage>
</organism>
<dbReference type="GO" id="GO:0031119">
    <property type="term" value="P:tRNA pseudouridine synthesis"/>
    <property type="evidence" value="ECO:0007669"/>
    <property type="project" value="UniProtKB-UniRule"/>
</dbReference>
<evidence type="ECO:0000313" key="9">
    <source>
        <dbReference type="Proteomes" id="UP000504693"/>
    </source>
</evidence>
<dbReference type="EMBL" id="CP053921">
    <property type="protein sequence ID" value="QKG72540.1"/>
    <property type="molecule type" value="Genomic_DNA"/>
</dbReference>
<dbReference type="HAMAP" id="MF_01080">
    <property type="entry name" value="TruB_bact"/>
    <property type="match status" value="1"/>
</dbReference>
<dbReference type="InterPro" id="IPR020103">
    <property type="entry name" value="PsdUridine_synth_cat_dom_sf"/>
</dbReference>
<dbReference type="Pfam" id="PF01509">
    <property type="entry name" value="TruB_N"/>
    <property type="match status" value="1"/>
</dbReference>
<evidence type="ECO:0000256" key="1">
    <source>
        <dbReference type="ARBA" id="ARBA00000385"/>
    </source>
</evidence>
<dbReference type="InterPro" id="IPR032819">
    <property type="entry name" value="TruB_C"/>
</dbReference>
<comment type="similarity">
    <text evidence="2 5">Belongs to the pseudouridine synthase TruB family. Type 1 subfamily.</text>
</comment>
<sequence length="369" mass="39136">MGLSQCRGGRAHGAAPGAVAAGTLYRSRAVDRERDRGVTHPKPAPHGWLILDKPRGLGSTQAVSAVKRVLRQGGYAKAKVGHGGTLDPLAEGVLPIALGEATKLAGRMLDASKIYEFTIQFGEETDTLDSEGEVVAHSDHRPPMAAIAAVLEHFVGPIEQVPPAFSAIKVDGKRAYDRARAGEEVEMAMRAVTIHSLSLAGEREDEVLRSAFATTAGRPDPFDPQAPLELADSITLVAHVSKGTYIRSLARDIAHALGTVGHVTYLRRIKAGPFLEQQAISLDKLEEIAKGAPIENLLLPLEAGLDDIPALQLDPDSAQAVRQGRVLSGLPQTDGLYLARLDQNPVALVELSGGTAKVVRGFNIPDVAE</sequence>
<reference evidence="8 9" key="1">
    <citation type="submission" date="2020-05" db="EMBL/GenBank/DDBJ databases">
        <title>Erythrobacter mangrovi sp. nov., isolated from rhizosphere soil of mangrove plant (Kandelia candel).</title>
        <authorList>
            <person name="Ye Y.H."/>
        </authorList>
    </citation>
    <scope>NUCLEOTIDE SEQUENCE [LARGE SCALE GENOMIC DNA]</scope>
    <source>
        <strain evidence="8 9">EB310</strain>
    </source>
</reference>
<evidence type="ECO:0000259" key="7">
    <source>
        <dbReference type="Pfam" id="PF16198"/>
    </source>
</evidence>
<dbReference type="NCBIfam" id="TIGR00431">
    <property type="entry name" value="TruB"/>
    <property type="match status" value="1"/>
</dbReference>
<evidence type="ECO:0000256" key="3">
    <source>
        <dbReference type="ARBA" id="ARBA00022694"/>
    </source>
</evidence>
<keyword evidence="9" id="KW-1185">Reference proteome</keyword>
<name>A0A7D3XDU2_9SPHN</name>
<dbReference type="InterPro" id="IPR014780">
    <property type="entry name" value="tRNA_psdUridine_synth_TruB"/>
</dbReference>
<dbReference type="Gene3D" id="3.30.2350.10">
    <property type="entry name" value="Pseudouridine synthase"/>
    <property type="match status" value="1"/>
</dbReference>
<dbReference type="PANTHER" id="PTHR13767:SF2">
    <property type="entry name" value="PSEUDOURIDYLATE SYNTHASE TRUB1"/>
    <property type="match status" value="1"/>
</dbReference>
<comment type="function">
    <text evidence="5">Responsible for synthesis of pseudouridine from uracil-55 in the psi GC loop of transfer RNAs.</text>
</comment>
<dbReference type="Proteomes" id="UP000504693">
    <property type="component" value="Chromosome"/>
</dbReference>
<evidence type="ECO:0000256" key="5">
    <source>
        <dbReference type="HAMAP-Rule" id="MF_01080"/>
    </source>
</evidence>
<dbReference type="Pfam" id="PF16198">
    <property type="entry name" value="TruB_C_2"/>
    <property type="match status" value="1"/>
</dbReference>
<evidence type="ECO:0000313" key="8">
    <source>
        <dbReference type="EMBL" id="QKG72540.1"/>
    </source>
</evidence>
<dbReference type="CDD" id="cd02573">
    <property type="entry name" value="PseudoU_synth_EcTruB"/>
    <property type="match status" value="1"/>
</dbReference>
<dbReference type="InterPro" id="IPR002501">
    <property type="entry name" value="PsdUridine_synth_N"/>
</dbReference>
<dbReference type="AlphaFoldDB" id="A0A7D3XDU2"/>
<gene>
    <name evidence="5 8" type="primary">truB</name>
    <name evidence="8" type="ORF">HQR01_14835</name>
</gene>
<dbReference type="KEGG" id="emv:HQR01_14835"/>
<dbReference type="GO" id="GO:0160148">
    <property type="term" value="F:tRNA pseudouridine(55) synthase activity"/>
    <property type="evidence" value="ECO:0007669"/>
    <property type="project" value="UniProtKB-EC"/>
</dbReference>
<evidence type="ECO:0000256" key="2">
    <source>
        <dbReference type="ARBA" id="ARBA00005642"/>
    </source>
</evidence>